<accession>A0ABT8A5C4</accession>
<gene>
    <name evidence="2" type="ORF">QWZ14_11525</name>
</gene>
<evidence type="ECO:0000256" key="1">
    <source>
        <dbReference type="SAM" id="SignalP"/>
    </source>
</evidence>
<feature type="chain" id="PRO_5045054900" evidence="1">
    <location>
        <begin position="24"/>
        <end position="529"/>
    </location>
</feature>
<evidence type="ECO:0000313" key="2">
    <source>
        <dbReference type="EMBL" id="MDN3564990.1"/>
    </source>
</evidence>
<name>A0ABT8A5C4_9PROT</name>
<dbReference type="Proteomes" id="UP001529369">
    <property type="component" value="Unassembled WGS sequence"/>
</dbReference>
<sequence>MRPALLRGLAMLPALLQAGAVAAAALCGPGGATAVPGEAAAILLPGLSGAASRQTGREVLLAVPGALPPVDAEALAACADGLLQGVSLGYDRLLLTLAPGVTLATRPTAEGLRLALAREPAAAAPDAAAGEGDAPAEDAGTLRLRLLEAQLEARTGQLARARDGFEALRGAMPDSPEPLAGLAGIAERSGRGREAMALYREARGRDPEAPDLAEAIAALERSAGPRLRADLEYRESQGGVGTGRASAVIGGLDLQQPFGDGWRLGLAAEVAGIDAAQVQRGDGRVGSFAGARERGELSLRRDWMGGQAVVGSLFLTEGTAGLGLRAELPDDAGATLLRAELRRPYWDFFQAMIDRATRDRVAAGRRQVLANDLTGRLEVGANRYGIAGDRDVGSTVSLTGELRLGNLAGLRGLSAAYVLEAEYLLRRDERTGAAGQGYAPLQLLDREVHAVVLGHARSWRTGTPGGVVTTELSAGYGVDRYGRAGPIVGGALGYAFDRFELRLRGSRVENIGRARGTTSVFGASLSWYF</sequence>
<dbReference type="EMBL" id="JAUFPN010000127">
    <property type="protein sequence ID" value="MDN3564990.1"/>
    <property type="molecule type" value="Genomic_DNA"/>
</dbReference>
<feature type="signal peptide" evidence="1">
    <location>
        <begin position="1"/>
        <end position="23"/>
    </location>
</feature>
<proteinExistence type="predicted"/>
<protein>
    <submittedName>
        <fullName evidence="2">Tetratricopeptide repeat protein</fullName>
    </submittedName>
</protein>
<organism evidence="2 3">
    <name type="scientific">Paeniroseomonas aquatica</name>
    <dbReference type="NCBI Taxonomy" id="373043"/>
    <lineage>
        <taxon>Bacteria</taxon>
        <taxon>Pseudomonadati</taxon>
        <taxon>Pseudomonadota</taxon>
        <taxon>Alphaproteobacteria</taxon>
        <taxon>Acetobacterales</taxon>
        <taxon>Acetobacteraceae</taxon>
        <taxon>Paeniroseomonas</taxon>
    </lineage>
</organism>
<comment type="caution">
    <text evidence="2">The sequence shown here is derived from an EMBL/GenBank/DDBJ whole genome shotgun (WGS) entry which is preliminary data.</text>
</comment>
<keyword evidence="1" id="KW-0732">Signal</keyword>
<dbReference type="Gene3D" id="1.25.40.10">
    <property type="entry name" value="Tetratricopeptide repeat domain"/>
    <property type="match status" value="1"/>
</dbReference>
<keyword evidence="3" id="KW-1185">Reference proteome</keyword>
<dbReference type="RefSeq" id="WP_290316805.1">
    <property type="nucleotide sequence ID" value="NZ_JAUFPN010000127.1"/>
</dbReference>
<reference evidence="3" key="1">
    <citation type="journal article" date="2019" name="Int. J. Syst. Evol. Microbiol.">
        <title>The Global Catalogue of Microorganisms (GCM) 10K type strain sequencing project: providing services to taxonomists for standard genome sequencing and annotation.</title>
        <authorList>
            <consortium name="The Broad Institute Genomics Platform"/>
            <consortium name="The Broad Institute Genome Sequencing Center for Infectious Disease"/>
            <person name="Wu L."/>
            <person name="Ma J."/>
        </authorList>
    </citation>
    <scope>NUCLEOTIDE SEQUENCE [LARGE SCALE GENOMIC DNA]</scope>
    <source>
        <strain evidence="3">CECT 7131</strain>
    </source>
</reference>
<dbReference type="InterPro" id="IPR011990">
    <property type="entry name" value="TPR-like_helical_dom_sf"/>
</dbReference>
<dbReference type="SUPFAM" id="SSF48452">
    <property type="entry name" value="TPR-like"/>
    <property type="match status" value="1"/>
</dbReference>
<evidence type="ECO:0000313" key="3">
    <source>
        <dbReference type="Proteomes" id="UP001529369"/>
    </source>
</evidence>